<dbReference type="EMBL" id="LC738885">
    <property type="protein sequence ID" value="BDT63500.1"/>
    <property type="molecule type" value="Genomic_DNA"/>
</dbReference>
<dbReference type="Pfam" id="PF00317">
    <property type="entry name" value="Ribonuc_red_lgN"/>
    <property type="match status" value="1"/>
</dbReference>
<evidence type="ECO:0000259" key="10">
    <source>
        <dbReference type="PROSITE" id="PS51161"/>
    </source>
</evidence>
<evidence type="ECO:0000256" key="9">
    <source>
        <dbReference type="RuleBase" id="RU003410"/>
    </source>
</evidence>
<sequence length="813" mass="92112">MANTNIIIKRDGSQQDCDIKKIFKRILILSEKHPCLNNVDVNKLSLKIYEDLGQKMTSQRLDTFMAEHTAQMCVQHVDYGKLAARIMVSNIHKITNGWTSYSETTQKLKEVTHPSTGKQCSVISEEYYNNVMKNAKQLNAAINYDLDYNYSYIGLLTLQHSYLMKINITNTQKKENDTILIERPQDMLMRTAVGIHGSNTDAAIETYNLMSRQVFTHASPTLFNSGTNRPQLSSCFLLGLTNDTLKEMFINIFTDTLLISAMSGGVGVHMHEIRAKSSPISCCGGSHPGIMSYLQVFNAMTRCVSQGGNKRQGAVAVYMPMWHPDIVDIIECRKNNGNDLLRTRDLFPAVWVSNLFFERVEKNEMWSLMCPNECPGLSDVYGQEFKNLYEKYEKEGKVRISIEARKLLHNLASAKLETGTPFICFKDTINYRSNHANIGTIRSSNLCTEIVQYSDNKQTAVCNLASVAVSKFIRRSLISPRDMYFDFEELRRVVKVITRNLDKVIDVTAYPTINAKHSNETTRPMGIGVQGLADLFIGMRIPFESDEASLLNKRVFETIYYSALEASCEMAQEKSPYPKYEGSPISKGLLQFDMIPKFDKSQLTHNWGDLKLKIKKHGVRNSMFVATMPTASTAQILGNAESTEPYMSNIFNRNILSGTCQVVNESLVNDLMNLGIWTKKISDRIILDGGSVQKLDIPQELKNLYKTTWEIKQKTLIDMAIGRGAFVDQAQSLNLYMDKPLIDKFIKMVMYCWKNGIKTMYYLRTKPATNPANLTIDTYTNVPKIKHEGESENEVDKTLCSLQNPKNCEMCSG</sequence>
<dbReference type="SUPFAM" id="SSF51998">
    <property type="entry name" value="PFL-like glycyl radical enzymes"/>
    <property type="match status" value="1"/>
</dbReference>
<evidence type="ECO:0000256" key="8">
    <source>
        <dbReference type="PROSITE-ProRule" id="PRU00492"/>
    </source>
</evidence>
<keyword evidence="5 8" id="KW-0067">ATP-binding</keyword>
<dbReference type="GO" id="GO:0009263">
    <property type="term" value="P:deoxyribonucleotide biosynthetic process"/>
    <property type="evidence" value="ECO:0007669"/>
    <property type="project" value="UniProtKB-KW"/>
</dbReference>
<dbReference type="InterPro" id="IPR013509">
    <property type="entry name" value="RNR_lsu_N"/>
</dbReference>
<dbReference type="Gene3D" id="3.20.70.20">
    <property type="match status" value="1"/>
</dbReference>
<proteinExistence type="inferred from homology"/>
<dbReference type="PANTHER" id="PTHR11573:SF6">
    <property type="entry name" value="RIBONUCLEOSIDE-DIPHOSPHATE REDUCTASE LARGE SUBUNIT"/>
    <property type="match status" value="1"/>
</dbReference>
<dbReference type="InterPro" id="IPR008926">
    <property type="entry name" value="RNR_R1-su_N"/>
</dbReference>
<evidence type="ECO:0000313" key="11">
    <source>
        <dbReference type="EMBL" id="BDT63500.1"/>
    </source>
</evidence>
<dbReference type="PANTHER" id="PTHR11573">
    <property type="entry name" value="RIBONUCLEOSIDE-DIPHOSPHATE REDUCTASE LARGE CHAIN"/>
    <property type="match status" value="1"/>
</dbReference>
<dbReference type="PROSITE" id="PS51161">
    <property type="entry name" value="ATP_CONE"/>
    <property type="match status" value="1"/>
</dbReference>
<organism evidence="11">
    <name type="scientific">Pasiphaea japonica whispovirus</name>
    <dbReference type="NCBI Taxonomy" id="2984286"/>
    <lineage>
        <taxon>Viruses</taxon>
        <taxon>Viruses incertae sedis</taxon>
        <taxon>Naldaviricetes</taxon>
        <taxon>Nimaviridae</taxon>
        <taxon>Whispovirus</taxon>
    </lineage>
</organism>
<dbReference type="Pfam" id="PF02867">
    <property type="entry name" value="Ribonuc_red_lgC"/>
    <property type="match status" value="1"/>
</dbReference>
<dbReference type="SUPFAM" id="SSF48168">
    <property type="entry name" value="R1 subunit of ribonucleotide reductase, N-terminal domain"/>
    <property type="match status" value="1"/>
</dbReference>
<dbReference type="InterPro" id="IPR000788">
    <property type="entry name" value="RNR_lg_C"/>
</dbReference>
<dbReference type="PROSITE" id="PS00089">
    <property type="entry name" value="RIBORED_LARGE"/>
    <property type="match status" value="1"/>
</dbReference>
<comment type="similarity">
    <text evidence="1 9">Belongs to the ribonucleoside diphosphate reductase large chain family.</text>
</comment>
<dbReference type="CDD" id="cd01679">
    <property type="entry name" value="RNR_I"/>
    <property type="match status" value="1"/>
</dbReference>
<dbReference type="GO" id="GO:0004748">
    <property type="term" value="F:ribonucleoside-diphosphate reductase activity, thioredoxin disulfide as acceptor"/>
    <property type="evidence" value="ECO:0007669"/>
    <property type="project" value="UniProtKB-EC"/>
</dbReference>
<keyword evidence="3" id="KW-0021">Allosteric enzyme</keyword>
<dbReference type="EC" id="1.17.4.1" evidence="2 9"/>
<dbReference type="InterPro" id="IPR013346">
    <property type="entry name" value="NrdE_NrdA_C"/>
</dbReference>
<keyword evidence="6 9" id="KW-0560">Oxidoreductase</keyword>
<evidence type="ECO:0000256" key="7">
    <source>
        <dbReference type="ARBA" id="ARBA00023116"/>
    </source>
</evidence>
<comment type="function">
    <text evidence="9">Provides the precursors necessary for DNA synthesis. Catalyzes the biosynthesis of deoxyribonucleotides from the corresponding ribonucleotides.</text>
</comment>
<name>A0A9C7BP15_9VIRU</name>
<evidence type="ECO:0000256" key="6">
    <source>
        <dbReference type="ARBA" id="ARBA00023002"/>
    </source>
</evidence>
<evidence type="ECO:0000256" key="5">
    <source>
        <dbReference type="ARBA" id="ARBA00022840"/>
    </source>
</evidence>
<dbReference type="InterPro" id="IPR039718">
    <property type="entry name" value="Rrm1"/>
</dbReference>
<dbReference type="GO" id="GO:0005524">
    <property type="term" value="F:ATP binding"/>
    <property type="evidence" value="ECO:0007669"/>
    <property type="project" value="UniProtKB-UniRule"/>
</dbReference>
<feature type="domain" description="ATP-cone" evidence="10">
    <location>
        <begin position="5"/>
        <end position="97"/>
    </location>
</feature>
<evidence type="ECO:0000256" key="4">
    <source>
        <dbReference type="ARBA" id="ARBA00022741"/>
    </source>
</evidence>
<accession>A0A9C7BP15</accession>
<comment type="catalytic activity">
    <reaction evidence="9">
        <text>a 2'-deoxyribonucleoside 5'-diphosphate + [thioredoxin]-disulfide + H2O = a ribonucleoside 5'-diphosphate + [thioredoxin]-dithiol</text>
        <dbReference type="Rhea" id="RHEA:23252"/>
        <dbReference type="Rhea" id="RHEA-COMP:10698"/>
        <dbReference type="Rhea" id="RHEA-COMP:10700"/>
        <dbReference type="ChEBI" id="CHEBI:15377"/>
        <dbReference type="ChEBI" id="CHEBI:29950"/>
        <dbReference type="ChEBI" id="CHEBI:50058"/>
        <dbReference type="ChEBI" id="CHEBI:57930"/>
        <dbReference type="ChEBI" id="CHEBI:73316"/>
        <dbReference type="EC" id="1.17.4.1"/>
    </reaction>
</comment>
<dbReference type="PRINTS" id="PR01183">
    <property type="entry name" value="RIBORDTASEM1"/>
</dbReference>
<evidence type="ECO:0000256" key="1">
    <source>
        <dbReference type="ARBA" id="ARBA00010406"/>
    </source>
</evidence>
<dbReference type="InterPro" id="IPR005144">
    <property type="entry name" value="ATP-cone_dom"/>
</dbReference>
<keyword evidence="7 9" id="KW-0215">Deoxyribonucleotide synthesis</keyword>
<keyword evidence="4 8" id="KW-0547">Nucleotide-binding</keyword>
<evidence type="ECO:0000256" key="3">
    <source>
        <dbReference type="ARBA" id="ARBA00022533"/>
    </source>
</evidence>
<dbReference type="NCBIfam" id="TIGR02506">
    <property type="entry name" value="NrdE_NrdA"/>
    <property type="match status" value="1"/>
</dbReference>
<evidence type="ECO:0000256" key="2">
    <source>
        <dbReference type="ARBA" id="ARBA00012274"/>
    </source>
</evidence>
<protein>
    <recommendedName>
        <fullName evidence="2 9">Ribonucleoside-diphosphate reductase</fullName>
        <ecNumber evidence="2 9">1.17.4.1</ecNumber>
    </recommendedName>
</protein>
<dbReference type="Pfam" id="PF03477">
    <property type="entry name" value="ATP-cone"/>
    <property type="match status" value="1"/>
</dbReference>
<reference evidence="11" key="1">
    <citation type="submission" date="2022-10" db="EMBL/GenBank/DDBJ databases">
        <title>Genome sequences of endogenous nimaviruses in decapod crustaceans.</title>
        <authorList>
            <person name="Kawato S."/>
            <person name="Nozaki R."/>
            <person name="Kondo H."/>
            <person name="Hirono I."/>
        </authorList>
    </citation>
    <scope>NUCLEOTIDE SEQUENCE</scope>
    <source>
        <strain evidence="11">Toyama2020</strain>
    </source>
</reference>